<gene>
    <name evidence="7" type="ORF">DM484_06315</name>
</gene>
<feature type="domain" description="O-antigen ligase-related" evidence="6">
    <location>
        <begin position="234"/>
        <end position="365"/>
    </location>
</feature>
<evidence type="ECO:0000256" key="3">
    <source>
        <dbReference type="ARBA" id="ARBA00022989"/>
    </source>
</evidence>
<evidence type="ECO:0000313" key="7">
    <source>
        <dbReference type="EMBL" id="PZN82483.1"/>
    </source>
</evidence>
<feature type="transmembrane region" description="Helical" evidence="5">
    <location>
        <begin position="393"/>
        <end position="414"/>
    </location>
</feature>
<proteinExistence type="predicted"/>
<keyword evidence="3 5" id="KW-1133">Transmembrane helix</keyword>
<keyword evidence="4 5" id="KW-0472">Membrane</keyword>
<comment type="subcellular location">
    <subcellularLocation>
        <location evidence="1">Membrane</location>
        <topology evidence="1">Multi-pass membrane protein</topology>
    </subcellularLocation>
</comment>
<evidence type="ECO:0000256" key="2">
    <source>
        <dbReference type="ARBA" id="ARBA00022692"/>
    </source>
</evidence>
<dbReference type="EMBL" id="QJPH01000217">
    <property type="protein sequence ID" value="PZN82483.1"/>
    <property type="molecule type" value="Genomic_DNA"/>
</dbReference>
<evidence type="ECO:0000256" key="1">
    <source>
        <dbReference type="ARBA" id="ARBA00004141"/>
    </source>
</evidence>
<sequence>MLSFIGFLPAFLAFRIAMNSSPSNAFFRVYIPTLLCLPDYYRVITPGVPDPTFNQGVALVIFIVSMMRGGFKGYRFSHLDVVVLVYAGLVFNSELQASGYSDAQNLMFTMLFSVLTPYFMAKSFIEPAGMRYDFARRVVACLAIVSMLNTWETRFGVNLFRVVLSPFFPGQGEGWMITFRFGMARTAGPYGHALSAGIIMMLGFRLQRWLQFSGAWPDKWKLLPWLPIKFPAFLTLILTGGFFITFAKGSWLAGFLAGFIVAAGRMKQKLLAFMVVLVLLVVVGVPALSAFLAYASVGRANAKDDNQETACYRYELIQLYVDIAKQKELFGWGLTKWPAIPEAPSIDNHYLLLFLMHGKIAFYCFLYVLIGTMVRLLIFGIKQPHPPNSGGSLAFTQASIYLGYIIAIATVYMGGQTIPMLFMLTGWAESFMHSQGRDYAPSGSVEPEIATAPLCGFRRVV</sequence>
<protein>
    <submittedName>
        <fullName evidence="7">O-antigen ligase domain-containing protein</fullName>
    </submittedName>
</protein>
<evidence type="ECO:0000256" key="5">
    <source>
        <dbReference type="SAM" id="Phobius"/>
    </source>
</evidence>
<dbReference type="AlphaFoldDB" id="A0A2W4RHA5"/>
<evidence type="ECO:0000313" key="8">
    <source>
        <dbReference type="Proteomes" id="UP000249396"/>
    </source>
</evidence>
<accession>A0A2W4RHA5</accession>
<keyword evidence="7" id="KW-0436">Ligase</keyword>
<dbReference type="GO" id="GO:0016874">
    <property type="term" value="F:ligase activity"/>
    <property type="evidence" value="ECO:0007669"/>
    <property type="project" value="UniProtKB-KW"/>
</dbReference>
<feature type="transmembrane region" description="Helical" evidence="5">
    <location>
        <begin position="230"/>
        <end position="263"/>
    </location>
</feature>
<name>A0A2W4RHA5_9GAMM</name>
<feature type="transmembrane region" description="Helical" evidence="5">
    <location>
        <begin position="270"/>
        <end position="295"/>
    </location>
</feature>
<dbReference type="GO" id="GO:0016020">
    <property type="term" value="C:membrane"/>
    <property type="evidence" value="ECO:0007669"/>
    <property type="project" value="UniProtKB-SubCell"/>
</dbReference>
<evidence type="ECO:0000256" key="4">
    <source>
        <dbReference type="ARBA" id="ARBA00023136"/>
    </source>
</evidence>
<reference evidence="7 8" key="1">
    <citation type="journal article" date="2018" name="Aquat. Microb. Ecol.">
        <title>Gammaproteobacterial methanotrophs dominate.</title>
        <authorList>
            <person name="Rissanen A.J."/>
            <person name="Saarenheimo J."/>
            <person name="Tiirola M."/>
            <person name="Peura S."/>
            <person name="Aalto S.L."/>
            <person name="Karvinen A."/>
            <person name="Nykanen H."/>
        </authorList>
    </citation>
    <scope>NUCLEOTIDE SEQUENCE [LARGE SCALE GENOMIC DNA]</scope>
    <source>
        <strain evidence="7">AMbin10</strain>
    </source>
</reference>
<dbReference type="InterPro" id="IPR007016">
    <property type="entry name" value="O-antigen_ligase-rel_domated"/>
</dbReference>
<feature type="transmembrane region" description="Helical" evidence="5">
    <location>
        <begin position="360"/>
        <end position="381"/>
    </location>
</feature>
<keyword evidence="2 5" id="KW-0812">Transmembrane</keyword>
<evidence type="ECO:0000259" key="6">
    <source>
        <dbReference type="Pfam" id="PF04932"/>
    </source>
</evidence>
<organism evidence="7 8">
    <name type="scientific">Candidatus Methylumidiphilus alinenensis</name>
    <dbReference type="NCBI Taxonomy" id="2202197"/>
    <lineage>
        <taxon>Bacteria</taxon>
        <taxon>Pseudomonadati</taxon>
        <taxon>Pseudomonadota</taxon>
        <taxon>Gammaproteobacteria</taxon>
        <taxon>Methylococcales</taxon>
        <taxon>Candidatus Methylumidiphilus</taxon>
    </lineage>
</organism>
<dbReference type="Pfam" id="PF04932">
    <property type="entry name" value="Wzy_C"/>
    <property type="match status" value="1"/>
</dbReference>
<dbReference type="Proteomes" id="UP000249396">
    <property type="component" value="Unassembled WGS sequence"/>
</dbReference>
<comment type="caution">
    <text evidence="7">The sequence shown here is derived from an EMBL/GenBank/DDBJ whole genome shotgun (WGS) entry which is preliminary data.</text>
</comment>